<dbReference type="InterPro" id="IPR039883">
    <property type="entry name" value="Fcf2/DNTTIP2"/>
</dbReference>
<dbReference type="HOGENOM" id="CLU_075129_3_0_1"/>
<dbReference type="InParanoid" id="D8RWL1"/>
<evidence type="ECO:0000256" key="3">
    <source>
        <dbReference type="SAM" id="MobiDB-lite"/>
    </source>
</evidence>
<evidence type="ECO:0000256" key="2">
    <source>
        <dbReference type="ARBA" id="ARBA00023242"/>
    </source>
</evidence>
<keyword evidence="2" id="KW-0539">Nucleus</keyword>
<dbReference type="GO" id="GO:0005730">
    <property type="term" value="C:nucleolus"/>
    <property type="evidence" value="ECO:0000318"/>
    <property type="project" value="GO_Central"/>
</dbReference>
<evidence type="ECO:0000313" key="5">
    <source>
        <dbReference type="EMBL" id="EFJ23275.1"/>
    </source>
</evidence>
<dbReference type="AlphaFoldDB" id="D8RWL1"/>
<dbReference type="PANTHER" id="PTHR21686:SF12">
    <property type="entry name" value="DEOXYNUCLEOTIDYLTRANSFERASE TERMINAL-INTERACTING PROTEIN 2"/>
    <property type="match status" value="1"/>
</dbReference>
<evidence type="ECO:0000313" key="6">
    <source>
        <dbReference type="Proteomes" id="UP000001514"/>
    </source>
</evidence>
<reference evidence="5 6" key="1">
    <citation type="journal article" date="2011" name="Science">
        <title>The Selaginella genome identifies genetic changes associated with the evolution of vascular plants.</title>
        <authorList>
            <person name="Banks J.A."/>
            <person name="Nishiyama T."/>
            <person name="Hasebe M."/>
            <person name="Bowman J.L."/>
            <person name="Gribskov M."/>
            <person name="dePamphilis C."/>
            <person name="Albert V.A."/>
            <person name="Aono N."/>
            <person name="Aoyama T."/>
            <person name="Ambrose B.A."/>
            <person name="Ashton N.W."/>
            <person name="Axtell M.J."/>
            <person name="Barker E."/>
            <person name="Barker M.S."/>
            <person name="Bennetzen J.L."/>
            <person name="Bonawitz N.D."/>
            <person name="Chapple C."/>
            <person name="Cheng C."/>
            <person name="Correa L.G."/>
            <person name="Dacre M."/>
            <person name="DeBarry J."/>
            <person name="Dreyer I."/>
            <person name="Elias M."/>
            <person name="Engstrom E.M."/>
            <person name="Estelle M."/>
            <person name="Feng L."/>
            <person name="Finet C."/>
            <person name="Floyd S.K."/>
            <person name="Frommer W.B."/>
            <person name="Fujita T."/>
            <person name="Gramzow L."/>
            <person name="Gutensohn M."/>
            <person name="Harholt J."/>
            <person name="Hattori M."/>
            <person name="Heyl A."/>
            <person name="Hirai T."/>
            <person name="Hiwatashi Y."/>
            <person name="Ishikawa M."/>
            <person name="Iwata M."/>
            <person name="Karol K.G."/>
            <person name="Koehler B."/>
            <person name="Kolukisaoglu U."/>
            <person name="Kubo M."/>
            <person name="Kurata T."/>
            <person name="Lalonde S."/>
            <person name="Li K."/>
            <person name="Li Y."/>
            <person name="Litt A."/>
            <person name="Lyons E."/>
            <person name="Manning G."/>
            <person name="Maruyama T."/>
            <person name="Michael T.P."/>
            <person name="Mikami K."/>
            <person name="Miyazaki S."/>
            <person name="Morinaga S."/>
            <person name="Murata T."/>
            <person name="Mueller-Roeber B."/>
            <person name="Nelson D.R."/>
            <person name="Obara M."/>
            <person name="Oguri Y."/>
            <person name="Olmstead R.G."/>
            <person name="Onodera N."/>
            <person name="Petersen B.L."/>
            <person name="Pils B."/>
            <person name="Prigge M."/>
            <person name="Rensing S.A."/>
            <person name="Riano-Pachon D.M."/>
            <person name="Roberts A.W."/>
            <person name="Sato Y."/>
            <person name="Scheller H.V."/>
            <person name="Schulz B."/>
            <person name="Schulz C."/>
            <person name="Shakirov E.V."/>
            <person name="Shibagaki N."/>
            <person name="Shinohara N."/>
            <person name="Shippen D.E."/>
            <person name="Soerensen I."/>
            <person name="Sotooka R."/>
            <person name="Sugimoto N."/>
            <person name="Sugita M."/>
            <person name="Sumikawa N."/>
            <person name="Tanurdzic M."/>
            <person name="Theissen G."/>
            <person name="Ulvskov P."/>
            <person name="Wakazuki S."/>
            <person name="Weng J.K."/>
            <person name="Willats W.W."/>
            <person name="Wipf D."/>
            <person name="Wolf P.G."/>
            <person name="Yang L."/>
            <person name="Zimmer A.D."/>
            <person name="Zhu Q."/>
            <person name="Mitros T."/>
            <person name="Hellsten U."/>
            <person name="Loque D."/>
            <person name="Otillar R."/>
            <person name="Salamov A."/>
            <person name="Schmutz J."/>
            <person name="Shapiro H."/>
            <person name="Lindquist E."/>
            <person name="Lucas S."/>
            <person name="Rokhsar D."/>
            <person name="Grigoriev I.V."/>
        </authorList>
    </citation>
    <scope>NUCLEOTIDE SEQUENCE [LARGE SCALE GENOMIC DNA]</scope>
</reference>
<feature type="region of interest" description="Disordered" evidence="3">
    <location>
        <begin position="178"/>
        <end position="200"/>
    </location>
</feature>
<keyword evidence="6" id="KW-1185">Reference proteome</keyword>
<evidence type="ECO:0000259" key="4">
    <source>
        <dbReference type="Pfam" id="PF08698"/>
    </source>
</evidence>
<dbReference type="eggNOG" id="KOG3100">
    <property type="taxonomic scope" value="Eukaryota"/>
</dbReference>
<feature type="domain" description="Fcf2 pre-rRNA processing C-terminal" evidence="4">
    <location>
        <begin position="82"/>
        <end position="174"/>
    </location>
</feature>
<dbReference type="KEGG" id="smo:SELMODRAFT_103537"/>
<sequence>MCNYSSVGDRQALEKQCFSIKKATPKAVSWVPNTGLPTSTQLLTTKLQSSIMDPEKDLQDGLFVPTRNVRKLNKLARKNIPDTAGAKWFNMPAQTLTPELKRELQLIKLRGALDPKRHYKKEDSKKLPKYFQIGTVVEGPGEFYSSRLTRAERKATIAEELLADAGVQTFRKRKFAEIMEKSSAGRNNKRKQKKSFKKRR</sequence>
<gene>
    <name evidence="5" type="ORF">SELMODRAFT_103537</name>
</gene>
<dbReference type="InterPro" id="IPR014810">
    <property type="entry name" value="Fcf2_C"/>
</dbReference>
<protein>
    <recommendedName>
        <fullName evidence="4">Fcf2 pre-rRNA processing C-terminal domain-containing protein</fullName>
    </recommendedName>
</protein>
<evidence type="ECO:0000256" key="1">
    <source>
        <dbReference type="ARBA" id="ARBA00004604"/>
    </source>
</evidence>
<dbReference type="OrthoDB" id="427886at2759"/>
<dbReference type="EMBL" id="GL377593">
    <property type="protein sequence ID" value="EFJ23275.1"/>
    <property type="molecule type" value="Genomic_DNA"/>
</dbReference>
<comment type="subcellular location">
    <subcellularLocation>
        <location evidence="1">Nucleus</location>
        <location evidence="1">Nucleolus</location>
    </subcellularLocation>
</comment>
<dbReference type="GO" id="GO:0006396">
    <property type="term" value="P:RNA processing"/>
    <property type="evidence" value="ECO:0000318"/>
    <property type="project" value="GO_Central"/>
</dbReference>
<proteinExistence type="predicted"/>
<feature type="compositionally biased region" description="Basic residues" evidence="3">
    <location>
        <begin position="187"/>
        <end position="200"/>
    </location>
</feature>
<dbReference type="FunCoup" id="D8RWL1">
    <property type="interactions" value="2971"/>
</dbReference>
<dbReference type="STRING" id="88036.D8RWL1"/>
<accession>D8RWL1</accession>
<dbReference type="PANTHER" id="PTHR21686">
    <property type="entry name" value="DEOXYNUCLEOTIDYLTRANSFERASE TERMINAL-INTERACTING PROTEIN 2"/>
    <property type="match status" value="1"/>
</dbReference>
<organism evidence="6">
    <name type="scientific">Selaginella moellendorffii</name>
    <name type="common">Spikemoss</name>
    <dbReference type="NCBI Taxonomy" id="88036"/>
    <lineage>
        <taxon>Eukaryota</taxon>
        <taxon>Viridiplantae</taxon>
        <taxon>Streptophyta</taxon>
        <taxon>Embryophyta</taxon>
        <taxon>Tracheophyta</taxon>
        <taxon>Lycopodiopsida</taxon>
        <taxon>Selaginellales</taxon>
        <taxon>Selaginellaceae</taxon>
        <taxon>Selaginella</taxon>
    </lineage>
</organism>
<dbReference type="Proteomes" id="UP000001514">
    <property type="component" value="Unassembled WGS sequence"/>
</dbReference>
<dbReference type="OMA" id="THGSHAK"/>
<name>D8RWL1_SELML</name>
<dbReference type="Pfam" id="PF08698">
    <property type="entry name" value="Fcf2"/>
    <property type="match status" value="1"/>
</dbReference>
<dbReference type="Gramene" id="EFJ23275">
    <property type="protein sequence ID" value="EFJ23275"/>
    <property type="gene ID" value="SELMODRAFT_103537"/>
</dbReference>